<reference evidence="2 3" key="1">
    <citation type="journal article" date="2016" name="J. Hazard. Mater.">
        <title>A newly isolated Pseudomonas putida S-1 strain for batch-mode-propanethiol degradation and continuous treatment of propanethiol-containing waste gas.</title>
        <authorList>
            <person name="Chen D.Z."/>
            <person name="Sun Y.M."/>
            <person name="Han L.M."/>
            <person name="Chen J."/>
            <person name="Ye J.X."/>
            <person name="Chen J.M."/>
        </authorList>
    </citation>
    <scope>NUCLEOTIDE SEQUENCE [LARGE SCALE GENOMIC DNA]</scope>
    <source>
        <strain evidence="2 3">S-1</strain>
    </source>
</reference>
<dbReference type="InterPro" id="IPR009492">
    <property type="entry name" value="TniQ"/>
</dbReference>
<dbReference type="GeneID" id="87483975"/>
<evidence type="ECO:0000313" key="3">
    <source>
        <dbReference type="Proteomes" id="UP000678154"/>
    </source>
</evidence>
<proteinExistence type="predicted"/>
<dbReference type="Pfam" id="PF06527">
    <property type="entry name" value="TniQ"/>
    <property type="match status" value="1"/>
</dbReference>
<organism evidence="2 3">
    <name type="scientific">Pseudomonas qingdaonensis</name>
    <dbReference type="NCBI Taxonomy" id="2056231"/>
    <lineage>
        <taxon>Bacteria</taxon>
        <taxon>Pseudomonadati</taxon>
        <taxon>Pseudomonadota</taxon>
        <taxon>Gammaproteobacteria</taxon>
        <taxon>Pseudomonadales</taxon>
        <taxon>Pseudomonadaceae</taxon>
        <taxon>Pseudomonas</taxon>
    </lineage>
</organism>
<feature type="domain" description="TniQ" evidence="1">
    <location>
        <begin position="5"/>
        <end position="138"/>
    </location>
</feature>
<gene>
    <name evidence="2" type="ORF">KH389_27125</name>
</gene>
<protein>
    <submittedName>
        <fullName evidence="2">TniQ family protein</fullName>
    </submittedName>
</protein>
<dbReference type="Proteomes" id="UP000678154">
    <property type="component" value="Chromosome"/>
</dbReference>
<dbReference type="EMBL" id="CP074676">
    <property type="protein sequence ID" value="QVL18981.1"/>
    <property type="molecule type" value="Genomic_DNA"/>
</dbReference>
<accession>A0ABX8DRR7</accession>
<name>A0ABX8DRR7_9PSED</name>
<dbReference type="RefSeq" id="WP_213606639.1">
    <property type="nucleotide sequence ID" value="NZ_CP074676.1"/>
</dbReference>
<sequence>MPLPIQPDESLASYVRRNLHLSWHIDVPLTFHQLGTRHVLKTIEVKRLAEAMGWPGCYGFNRLVHGHTMMASTHVFKAHWDHAYSGKQYISEGERFSVWDSSFCPECVREDLKNRGFSYWRRYVVPYVTVCFKHNAVLHNLCPFCDKPFNGVGHNLDVMWRMCRGRHLADAPIVPNEDPTALRRAKIYHQLCTSTHYISDLHAASAAWERAAALIPNLQGAAAARMGLLHGELGILRKALETARIGGQGQTMASMNARICDAVVGVYESCDDFEADIRSLAQRGRVTDSLWCTYQSGGSESAHFVDENYEQGVGYWSCPNPSPHSDEQSSADSYHRRRPKIYPCCNLPHPTGRLYDLRPLKVEPLPGIPIVRAAASDSWGSQG</sequence>
<keyword evidence="3" id="KW-1185">Reference proteome</keyword>
<evidence type="ECO:0000313" key="2">
    <source>
        <dbReference type="EMBL" id="QVL18981.1"/>
    </source>
</evidence>
<evidence type="ECO:0000259" key="1">
    <source>
        <dbReference type="Pfam" id="PF06527"/>
    </source>
</evidence>